<evidence type="ECO:0000256" key="5">
    <source>
        <dbReference type="SAM" id="MobiDB-lite"/>
    </source>
</evidence>
<dbReference type="RefSeq" id="XP_043146938.1">
    <property type="nucleotide sequence ID" value="XM_043291003.1"/>
</dbReference>
<feature type="compositionally biased region" description="Low complexity" evidence="5">
    <location>
        <begin position="203"/>
        <end position="225"/>
    </location>
</feature>
<dbReference type="Gene3D" id="1.25.40.990">
    <property type="match status" value="1"/>
</dbReference>
<reference evidence="7" key="1">
    <citation type="journal article" date="2015" name="Genome Announc.">
        <title>Draft Genome Sequence of the Pathogenic Filamentous Fungus Aspergillus udagawae Strain IFM 46973T.</title>
        <authorList>
            <person name="Kusuya Y."/>
            <person name="Takahashi-Nakaguchi A."/>
            <person name="Takahashi H."/>
            <person name="Yaguchi T."/>
        </authorList>
    </citation>
    <scope>NUCLEOTIDE SEQUENCE</scope>
    <source>
        <strain evidence="7">IFM 46973</strain>
    </source>
</reference>
<dbReference type="GO" id="GO:0070390">
    <property type="term" value="C:transcription export complex 2"/>
    <property type="evidence" value="ECO:0007669"/>
    <property type="project" value="TreeGrafter"/>
</dbReference>
<protein>
    <recommendedName>
        <fullName evidence="6">SAC3/GANP/THP3 conserved domain-containing protein</fullName>
    </recommendedName>
</protein>
<feature type="domain" description="SAC3/GANP/THP3 conserved" evidence="6">
    <location>
        <begin position="339"/>
        <end position="660"/>
    </location>
</feature>
<feature type="region of interest" description="Disordered" evidence="5">
    <location>
        <begin position="1033"/>
        <end position="1131"/>
    </location>
</feature>
<feature type="region of interest" description="Disordered" evidence="5">
    <location>
        <begin position="137"/>
        <end position="277"/>
    </location>
</feature>
<evidence type="ECO:0000256" key="4">
    <source>
        <dbReference type="ARBA" id="ARBA00038443"/>
    </source>
</evidence>
<comment type="caution">
    <text evidence="7">The sequence shown here is derived from an EMBL/GenBank/DDBJ whole genome shotgun (WGS) entry which is preliminary data.</text>
</comment>
<accession>A0A8E0QQN3</accession>
<evidence type="ECO:0000313" key="7">
    <source>
        <dbReference type="EMBL" id="GIC89672.1"/>
    </source>
</evidence>
<keyword evidence="2" id="KW-0597">Phosphoprotein</keyword>
<feature type="region of interest" description="Disordered" evidence="5">
    <location>
        <begin position="1256"/>
        <end position="1296"/>
    </location>
</feature>
<evidence type="ECO:0000313" key="8">
    <source>
        <dbReference type="Proteomes" id="UP000036893"/>
    </source>
</evidence>
<evidence type="ECO:0000256" key="1">
    <source>
        <dbReference type="ARBA" id="ARBA00004259"/>
    </source>
</evidence>
<feature type="region of interest" description="Disordered" evidence="5">
    <location>
        <begin position="913"/>
        <end position="1021"/>
    </location>
</feature>
<feature type="compositionally biased region" description="Basic and acidic residues" evidence="5">
    <location>
        <begin position="1035"/>
        <end position="1046"/>
    </location>
</feature>
<dbReference type="PANTHER" id="PTHR12436:SF3">
    <property type="entry name" value="GERMINAL-CENTER ASSOCIATED NUCLEAR PROTEIN"/>
    <property type="match status" value="1"/>
</dbReference>
<dbReference type="GO" id="GO:0006406">
    <property type="term" value="P:mRNA export from nucleus"/>
    <property type="evidence" value="ECO:0007669"/>
    <property type="project" value="TreeGrafter"/>
</dbReference>
<organism evidence="7 8">
    <name type="scientific">Aspergillus udagawae</name>
    <dbReference type="NCBI Taxonomy" id="91492"/>
    <lineage>
        <taxon>Eukaryota</taxon>
        <taxon>Fungi</taxon>
        <taxon>Dikarya</taxon>
        <taxon>Ascomycota</taxon>
        <taxon>Pezizomycotina</taxon>
        <taxon>Eurotiomycetes</taxon>
        <taxon>Eurotiomycetidae</taxon>
        <taxon>Eurotiales</taxon>
        <taxon>Aspergillaceae</taxon>
        <taxon>Aspergillus</taxon>
        <taxon>Aspergillus subgen. Fumigati</taxon>
    </lineage>
</organism>
<feature type="compositionally biased region" description="Low complexity" evidence="5">
    <location>
        <begin position="1091"/>
        <end position="1109"/>
    </location>
</feature>
<evidence type="ECO:0000259" key="6">
    <source>
        <dbReference type="Pfam" id="PF03399"/>
    </source>
</evidence>
<name>A0A8E0QQN3_9EURO</name>
<feature type="compositionally biased region" description="Low complexity" evidence="5">
    <location>
        <begin position="165"/>
        <end position="181"/>
    </location>
</feature>
<dbReference type="InterPro" id="IPR005062">
    <property type="entry name" value="SAC3/GANP/THP3_conserved"/>
</dbReference>
<feature type="compositionally biased region" description="Polar residues" evidence="5">
    <location>
        <begin position="1"/>
        <end position="13"/>
    </location>
</feature>
<dbReference type="GO" id="GO:0005635">
    <property type="term" value="C:nuclear envelope"/>
    <property type="evidence" value="ECO:0007669"/>
    <property type="project" value="UniProtKB-SubCell"/>
</dbReference>
<feature type="region of interest" description="Disordered" evidence="5">
    <location>
        <begin position="1212"/>
        <end position="1237"/>
    </location>
</feature>
<comment type="subcellular location">
    <subcellularLocation>
        <location evidence="1">Nucleus envelope</location>
    </subcellularLocation>
</comment>
<reference evidence="7" key="2">
    <citation type="submission" date="2021-01" db="EMBL/GenBank/DDBJ databases">
        <title>Pan-genome distribution and transcriptional activeness of fungal secondary metabolism genes in Aspergillus section Fumigati.</title>
        <authorList>
            <person name="Takahashi H."/>
            <person name="Umemura M."/>
            <person name="Ninomiya A."/>
            <person name="Kusuya Y."/>
            <person name="Urayama S."/>
            <person name="Shimizu M."/>
            <person name="Watanabe A."/>
            <person name="Kamei K."/>
            <person name="Yaguchi T."/>
            <person name="Hagiwara D."/>
        </authorList>
    </citation>
    <scope>NUCLEOTIDE SEQUENCE</scope>
    <source>
        <strain evidence="7">IFM 46973</strain>
    </source>
</reference>
<dbReference type="GO" id="GO:0005737">
    <property type="term" value="C:cytoplasm"/>
    <property type="evidence" value="ECO:0007669"/>
    <property type="project" value="TreeGrafter"/>
</dbReference>
<dbReference type="Pfam" id="PF03399">
    <property type="entry name" value="SAC3_GANP"/>
    <property type="match status" value="1"/>
</dbReference>
<dbReference type="FunFam" id="1.25.40.990:FF:000008">
    <property type="entry name" value="Nuclear mRNA export protein SAC3"/>
    <property type="match status" value="1"/>
</dbReference>
<dbReference type="InterPro" id="IPR045107">
    <property type="entry name" value="SAC3/GANP/THP3"/>
</dbReference>
<feature type="compositionally biased region" description="Low complexity" evidence="5">
    <location>
        <begin position="1268"/>
        <end position="1293"/>
    </location>
</feature>
<sequence length="1349" mass="147477">MSDGNNEPVSPLSTGLPRRTDKNELSIRQTAYHWATSFRNCSSSGFAPRFDGRWHGVHISSRRKVEVFGHRQPLGRDQLSTPVSQQPRLLLLNAPRPEIKIQRLRLDTPGEKVLRSVNVFATTLLGMAGPANPFAGLAQKDGTTAPAGRGRGGSFSRATPYQSKSSNARGRGRGASSAMRSLRGHGRGAGPATNTWRKPDSNAAPAGAAASPFSQLKQSQPSSSPFRGQAPQQKPASPGVVNGSSGAFGVPSGFAGSMVDSSRDPRLQFPSNGTNGVDGSAVPVEDIAILNSYNDRYEKLKLDRAKQREQAIRKGQMADPNQPTSLNQAITPVGTCTSMCPEFERVERIVQKMVDKSEKFLHPATNTLQNMETKMLKRFRRSAAGYDEQLPSDIRTPKALLQSTNYLIRHILGGSEPLDLIHKFVWDRTRSIRNDFSVQQLTQEEDVKIAVTCLERIARFHIASLHLLSSPANEEPFDRHQEREQLNNTMLSLMYYYDDNRGRIAFPNEDEFRAYYIIFSIHDQRPDLEARVQKWPAELRSSPRVQVALELFAAAGNTWEYQGTLDAKRPNAIAQGFYTRFFHLVDSPAVSYLMACVAETYFNHMRQTAIRSIWKGYCRYPASQQHKNEEWTVDELTKVLHFDDDSQTIGFCEEQDLQFAENAHGNLYLNWSNRPVDSIAFQPSSEHSFSEKYVESKRAGRSMVAIILGLNIKEAATLGMIDSSFLPQRSLALPAPEPEAPTDDDALFVSDDDNEMRPPAIQTNGNVSQGAVFTESPTSASSLRNAFTELSQSTTKTEAAPTQSNPISSITQMTNITQTPEPANTFSSLFSGTSSTGATTAPTVAPSNPFANISSPFAPFKTPVTEQKAPALPAAFSSQQPTSTFSTGAFNFTPGKPDTALASATSQFKVPNLFQPSTAPTASPFGLPQTPSISRPDQAPGQTAAQPSTSIFDTGKPSSAPQISSSVFSLAGQNALPGKSEAEKPQPSLFKPAETTSPPSPFAQASNLFAPAKDDSPAAVHPVHSTNVFSFAKPAEIKAPKQKPADAIESLKSPPEKEVLEQNALADETVPPRAEDVAEQQQPRPVFTKASSPEPVSATSPSSAEPSTVGAVQEEVPVRVSPEPTTKEDGILVLEDERRLAWLDTLKEAADKRRQTFSTSRKRILHEEDEQELKQSEPKAPKIAKPEAPTPRKVSMALSSIKPLPKLPILEQIEAMTARKPTKEEKPEVPKPRQVDEDELLLSAARIAAESLRSGPRLLDHWSTYPEPRSSVFSPRSSFSSSHSFSRSQSPNSYQVNGYDVALAPDRDLGLGRTLSRTEQRIRLTGGKGLAYKPLNFTPEKKSKGAGKK</sequence>
<evidence type="ECO:0000256" key="3">
    <source>
        <dbReference type="ARBA" id="ARBA00023242"/>
    </source>
</evidence>
<feature type="compositionally biased region" description="Basic and acidic residues" evidence="5">
    <location>
        <begin position="1221"/>
        <end position="1235"/>
    </location>
</feature>
<feature type="region of interest" description="Disordered" evidence="5">
    <location>
        <begin position="1"/>
        <end position="23"/>
    </location>
</feature>
<evidence type="ECO:0000256" key="2">
    <source>
        <dbReference type="ARBA" id="ARBA00022553"/>
    </source>
</evidence>
<keyword evidence="3" id="KW-0539">Nucleus</keyword>
<dbReference type="Proteomes" id="UP000036893">
    <property type="component" value="Unassembled WGS sequence"/>
</dbReference>
<comment type="similarity">
    <text evidence="4">Belongs to the SAC3 family.</text>
</comment>
<proteinExistence type="inferred from homology"/>
<feature type="compositionally biased region" description="Polar residues" evidence="5">
    <location>
        <begin position="929"/>
        <end position="972"/>
    </location>
</feature>
<dbReference type="EMBL" id="BBXM02000004">
    <property type="protein sequence ID" value="GIC89672.1"/>
    <property type="molecule type" value="Genomic_DNA"/>
</dbReference>
<dbReference type="PANTHER" id="PTHR12436">
    <property type="entry name" value="80 KDA MCM3-ASSOCIATED PROTEIN"/>
    <property type="match status" value="1"/>
</dbReference>
<dbReference type="GeneID" id="66993573"/>
<feature type="region of interest" description="Disordered" evidence="5">
    <location>
        <begin position="1151"/>
        <end position="1199"/>
    </location>
</feature>
<gene>
    <name evidence="7" type="ORF">Aud_006096</name>
</gene>